<evidence type="ECO:0000313" key="3">
    <source>
        <dbReference type="Proteomes" id="UP000315003"/>
    </source>
</evidence>
<dbReference type="Proteomes" id="UP000315003">
    <property type="component" value="Chromosome"/>
</dbReference>
<dbReference type="InterPro" id="IPR023614">
    <property type="entry name" value="Porin_dom_sf"/>
</dbReference>
<keyword evidence="3" id="KW-1185">Reference proteome</keyword>
<dbReference type="AlphaFoldDB" id="A0A517SYU5"/>
<protein>
    <recommendedName>
        <fullName evidence="4">Phosphate-selective porin O and P</fullName>
    </recommendedName>
</protein>
<organism evidence="2 3">
    <name type="scientific">Stieleria bergensis</name>
    <dbReference type="NCBI Taxonomy" id="2528025"/>
    <lineage>
        <taxon>Bacteria</taxon>
        <taxon>Pseudomonadati</taxon>
        <taxon>Planctomycetota</taxon>
        <taxon>Planctomycetia</taxon>
        <taxon>Pirellulales</taxon>
        <taxon>Pirellulaceae</taxon>
        <taxon>Stieleria</taxon>
    </lineage>
</organism>
<evidence type="ECO:0000313" key="2">
    <source>
        <dbReference type="EMBL" id="QDT61233.1"/>
    </source>
</evidence>
<feature type="compositionally biased region" description="Basic and acidic residues" evidence="1">
    <location>
        <begin position="1"/>
        <end position="10"/>
    </location>
</feature>
<sequence length="530" mass="59251">MNRNEVRLQPERTGLPADSSSLTTGHSDDRTHRVWYRPQSRTGGLRAVLGVGLLTLVLIARPANAAPPVALLNPPLEDFADAAVDHGDSDSFLEPSLEQRVNSLEAELELLRGRVPRPQIVPARDCDQFGSTALPDLTHYVLYDQGWKIRPYQPKQHPFELGFQLHNQFRYTGFWHNGDEAFNSAGDPIPVLDRSTFDINRGRLVFFGYAFHPELQYYVNIDYGTVSGDSIMPLLAWASLPLGDATRFKIGMGKVPGNWEWQQTSRYTLGADRTMATTFFRPSITTGMWVDGKLTRDVHYTAFLGNGLNTLTLRAGELDKDFLYSLMTWWEPWGEFGAGFSDIDFHDAPVIRIGHALTKTSVDAINDLSPGPESTVVRLSDGTRLTTPGALGMGETVNAFQWWLYAAHLGLKYRGFSLGVEYNLRWIRKITSQTGTRLTSQFDHGGFLQLGCFVVPKQLELFGRTSFVTGAQGSGDEYSLGGNWYPFEVRNVRATADVTWVQDSPAQQSRTGYVVAGHGPLFRLQLWTIH</sequence>
<dbReference type="EMBL" id="CP036272">
    <property type="protein sequence ID" value="QDT61233.1"/>
    <property type="molecule type" value="Genomic_DNA"/>
</dbReference>
<evidence type="ECO:0000256" key="1">
    <source>
        <dbReference type="SAM" id="MobiDB-lite"/>
    </source>
</evidence>
<accession>A0A517SYU5</accession>
<evidence type="ECO:0008006" key="4">
    <source>
        <dbReference type="Google" id="ProtNLM"/>
    </source>
</evidence>
<proteinExistence type="predicted"/>
<dbReference type="OrthoDB" id="9760167at2"/>
<feature type="region of interest" description="Disordered" evidence="1">
    <location>
        <begin position="1"/>
        <end position="30"/>
    </location>
</feature>
<name>A0A517SYU5_9BACT</name>
<dbReference type="Gene3D" id="2.40.160.10">
    <property type="entry name" value="Porin"/>
    <property type="match status" value="1"/>
</dbReference>
<gene>
    <name evidence="2" type="ORF">SV7mr_37670</name>
</gene>
<dbReference type="RefSeq" id="WP_145275100.1">
    <property type="nucleotide sequence ID" value="NZ_CP036272.1"/>
</dbReference>
<reference evidence="2 3" key="1">
    <citation type="submission" date="2019-02" db="EMBL/GenBank/DDBJ databases">
        <title>Deep-cultivation of Planctomycetes and their phenomic and genomic characterization uncovers novel biology.</title>
        <authorList>
            <person name="Wiegand S."/>
            <person name="Jogler M."/>
            <person name="Boedeker C."/>
            <person name="Pinto D."/>
            <person name="Vollmers J."/>
            <person name="Rivas-Marin E."/>
            <person name="Kohn T."/>
            <person name="Peeters S.H."/>
            <person name="Heuer A."/>
            <person name="Rast P."/>
            <person name="Oberbeckmann S."/>
            <person name="Bunk B."/>
            <person name="Jeske O."/>
            <person name="Meyerdierks A."/>
            <person name="Storesund J.E."/>
            <person name="Kallscheuer N."/>
            <person name="Luecker S."/>
            <person name="Lage O.M."/>
            <person name="Pohl T."/>
            <person name="Merkel B.J."/>
            <person name="Hornburger P."/>
            <person name="Mueller R.-W."/>
            <person name="Bruemmer F."/>
            <person name="Labrenz M."/>
            <person name="Spormann A.M."/>
            <person name="Op den Camp H."/>
            <person name="Overmann J."/>
            <person name="Amann R."/>
            <person name="Jetten M.S.M."/>
            <person name="Mascher T."/>
            <person name="Medema M.H."/>
            <person name="Devos D.P."/>
            <person name="Kaster A.-K."/>
            <person name="Ovreas L."/>
            <person name="Rohde M."/>
            <person name="Galperin M.Y."/>
            <person name="Jogler C."/>
        </authorList>
    </citation>
    <scope>NUCLEOTIDE SEQUENCE [LARGE SCALE GENOMIC DNA]</scope>
    <source>
        <strain evidence="2 3">SV_7m_r</strain>
    </source>
</reference>